<proteinExistence type="predicted"/>
<keyword evidence="4" id="KW-1185">Reference proteome</keyword>
<dbReference type="EMBL" id="JARBJD010000052">
    <property type="protein sequence ID" value="KAK2956817.1"/>
    <property type="molecule type" value="Genomic_DNA"/>
</dbReference>
<accession>A0ABQ9XZA8</accession>
<keyword evidence="2" id="KW-0067">ATP-binding</keyword>
<sequence length="175" mass="19226">MSGGQKARIQRGRAMHTERDIYVLDDPLSAVDAHVGSYLIDKCISGVLKGTIVILMTNQLQFLDRADKVIALENGRITAQGTCAEIREQGVNFDQFIIKSDKKAAEKKLKKVEVKEAEKTDDDNAKQIITEEGQETGGIKFMLSVKSLRSLTPMGIMIMSLLYVVTAEAVSSIHG</sequence>
<organism evidence="3 4">
    <name type="scientific">Blattamonas nauphoetae</name>
    <dbReference type="NCBI Taxonomy" id="2049346"/>
    <lineage>
        <taxon>Eukaryota</taxon>
        <taxon>Metamonada</taxon>
        <taxon>Preaxostyla</taxon>
        <taxon>Oxymonadida</taxon>
        <taxon>Blattamonas</taxon>
    </lineage>
</organism>
<evidence type="ECO:0000313" key="3">
    <source>
        <dbReference type="EMBL" id="KAK2956817.1"/>
    </source>
</evidence>
<protein>
    <submittedName>
        <fullName evidence="3">Multidrug resistance-associated protein</fullName>
    </submittedName>
</protein>
<comment type="caution">
    <text evidence="3">The sequence shown here is derived from an EMBL/GenBank/DDBJ whole genome shotgun (WGS) entry which is preliminary data.</text>
</comment>
<evidence type="ECO:0000313" key="4">
    <source>
        <dbReference type="Proteomes" id="UP001281761"/>
    </source>
</evidence>
<dbReference type="Proteomes" id="UP001281761">
    <property type="component" value="Unassembled WGS sequence"/>
</dbReference>
<dbReference type="SUPFAM" id="SSF52540">
    <property type="entry name" value="P-loop containing nucleoside triphosphate hydrolases"/>
    <property type="match status" value="1"/>
</dbReference>
<dbReference type="InterPro" id="IPR027417">
    <property type="entry name" value="P-loop_NTPase"/>
</dbReference>
<name>A0ABQ9XZA8_9EUKA</name>
<evidence type="ECO:0000256" key="2">
    <source>
        <dbReference type="ARBA" id="ARBA00022840"/>
    </source>
</evidence>
<dbReference type="Gene3D" id="3.40.50.300">
    <property type="entry name" value="P-loop containing nucleotide triphosphate hydrolases"/>
    <property type="match status" value="1"/>
</dbReference>
<dbReference type="InterPro" id="IPR050173">
    <property type="entry name" value="ABC_transporter_C-like"/>
</dbReference>
<gene>
    <name evidence="3" type="ORF">BLNAU_8271</name>
</gene>
<dbReference type="PANTHER" id="PTHR24223">
    <property type="entry name" value="ATP-BINDING CASSETTE SUB-FAMILY C"/>
    <property type="match status" value="1"/>
</dbReference>
<reference evidence="3 4" key="1">
    <citation type="journal article" date="2022" name="bioRxiv">
        <title>Genomics of Preaxostyla Flagellates Illuminates Evolutionary Transitions and the Path Towards Mitochondrial Loss.</title>
        <authorList>
            <person name="Novak L.V.F."/>
            <person name="Treitli S.C."/>
            <person name="Pyrih J."/>
            <person name="Halakuc P."/>
            <person name="Pipaliya S.V."/>
            <person name="Vacek V."/>
            <person name="Brzon O."/>
            <person name="Soukal P."/>
            <person name="Eme L."/>
            <person name="Dacks J.B."/>
            <person name="Karnkowska A."/>
            <person name="Elias M."/>
            <person name="Hampl V."/>
        </authorList>
    </citation>
    <scope>NUCLEOTIDE SEQUENCE [LARGE SCALE GENOMIC DNA]</scope>
    <source>
        <strain evidence="3">NAU3</strain>
        <tissue evidence="3">Gut</tissue>
    </source>
</reference>
<evidence type="ECO:0000256" key="1">
    <source>
        <dbReference type="ARBA" id="ARBA00022741"/>
    </source>
</evidence>
<keyword evidence="1" id="KW-0547">Nucleotide-binding</keyword>